<comment type="function">
    <text evidence="6 9">Catalyzes cyclization of the linear tetrapyrrole, hydroxymethylbilane, to the macrocyclic uroporphyrinogen III.</text>
</comment>
<sequence>MPSRVRPTSPSSAPGPLAGRTIVITRPAGTGSSLARKVRTLGGLPLLLPGLSLRAAPATDALRSQWDAAQHDDVLIFTSPAAVRYALRLALCRTTAVVVAVGQGTARALQRHGIEALLPEVQQNSEGVLQLPLMQALRGRSVALITAPSGRGLLQAEIATRGAALREVHVYGRAAPRLNRRHAEALLQLPAGACVLLSSGEAIQHLQAQLPAQAWQRLCSACAVVSSERIGEQARAAGFKRLHQATSATQADLLAAAVEICSQVRHEAGDAGC</sequence>
<comment type="caution">
    <text evidence="11">The sequence shown here is derived from an EMBL/GenBank/DDBJ whole genome shotgun (WGS) entry which is preliminary data.</text>
</comment>
<reference evidence="11 12" key="1">
    <citation type="submission" date="2020-09" db="EMBL/GenBank/DDBJ databases">
        <title>Dyella sp. 7MK23 isolated from forest soil.</title>
        <authorList>
            <person name="Fu J."/>
        </authorList>
    </citation>
    <scope>NUCLEOTIDE SEQUENCE [LARGE SCALE GENOMIC DNA]</scope>
    <source>
        <strain evidence="11 12">7MK23</strain>
    </source>
</reference>
<comment type="catalytic activity">
    <reaction evidence="8 9">
        <text>hydroxymethylbilane = uroporphyrinogen III + H2O</text>
        <dbReference type="Rhea" id="RHEA:18965"/>
        <dbReference type="ChEBI" id="CHEBI:15377"/>
        <dbReference type="ChEBI" id="CHEBI:57308"/>
        <dbReference type="ChEBI" id="CHEBI:57845"/>
        <dbReference type="EC" id="4.2.1.75"/>
    </reaction>
</comment>
<dbReference type="EC" id="4.2.1.75" evidence="3 9"/>
<comment type="pathway">
    <text evidence="1 9">Porphyrin-containing compound metabolism; protoporphyrin-IX biosynthesis; coproporphyrinogen-III from 5-aminolevulinate: step 3/4.</text>
</comment>
<evidence type="ECO:0000256" key="2">
    <source>
        <dbReference type="ARBA" id="ARBA00008133"/>
    </source>
</evidence>
<evidence type="ECO:0000313" key="12">
    <source>
        <dbReference type="Proteomes" id="UP000651010"/>
    </source>
</evidence>
<name>A0ABR9G8B6_9GAMM</name>
<dbReference type="EMBL" id="JACZZA010000003">
    <property type="protein sequence ID" value="MBE1160294.1"/>
    <property type="molecule type" value="Genomic_DNA"/>
</dbReference>
<keyword evidence="4 9" id="KW-0456">Lyase</keyword>
<evidence type="ECO:0000256" key="1">
    <source>
        <dbReference type="ARBA" id="ARBA00004772"/>
    </source>
</evidence>
<protein>
    <recommendedName>
        <fullName evidence="7 9">Uroporphyrinogen-III synthase</fullName>
        <ecNumber evidence="3 9">4.2.1.75</ecNumber>
    </recommendedName>
</protein>
<evidence type="ECO:0000256" key="8">
    <source>
        <dbReference type="ARBA" id="ARBA00048617"/>
    </source>
</evidence>
<evidence type="ECO:0000313" key="11">
    <source>
        <dbReference type="EMBL" id="MBE1160294.1"/>
    </source>
</evidence>
<dbReference type="PANTHER" id="PTHR38042:SF1">
    <property type="entry name" value="UROPORPHYRINOGEN-III SYNTHASE, CHLOROPLASTIC"/>
    <property type="match status" value="1"/>
</dbReference>
<gene>
    <name evidence="11" type="ORF">IGX34_07830</name>
</gene>
<evidence type="ECO:0000256" key="5">
    <source>
        <dbReference type="ARBA" id="ARBA00023244"/>
    </source>
</evidence>
<dbReference type="SUPFAM" id="SSF69618">
    <property type="entry name" value="HemD-like"/>
    <property type="match status" value="1"/>
</dbReference>
<dbReference type="InterPro" id="IPR036108">
    <property type="entry name" value="4pyrrol_syn_uPrphyn_synt_sf"/>
</dbReference>
<dbReference type="PANTHER" id="PTHR38042">
    <property type="entry name" value="UROPORPHYRINOGEN-III SYNTHASE, CHLOROPLASTIC"/>
    <property type="match status" value="1"/>
</dbReference>
<dbReference type="Pfam" id="PF02602">
    <property type="entry name" value="HEM4"/>
    <property type="match status" value="1"/>
</dbReference>
<organism evidence="11 12">
    <name type="scientific">Dyella acidiphila</name>
    <dbReference type="NCBI Taxonomy" id="2775866"/>
    <lineage>
        <taxon>Bacteria</taxon>
        <taxon>Pseudomonadati</taxon>
        <taxon>Pseudomonadota</taxon>
        <taxon>Gammaproteobacteria</taxon>
        <taxon>Lysobacterales</taxon>
        <taxon>Rhodanobacteraceae</taxon>
        <taxon>Dyella</taxon>
    </lineage>
</organism>
<dbReference type="CDD" id="cd06578">
    <property type="entry name" value="HemD"/>
    <property type="match status" value="1"/>
</dbReference>
<dbReference type="Gene3D" id="3.40.50.10090">
    <property type="match status" value="2"/>
</dbReference>
<feature type="domain" description="Tetrapyrrole biosynthesis uroporphyrinogen III synthase" evidence="10">
    <location>
        <begin position="33"/>
        <end position="254"/>
    </location>
</feature>
<accession>A0ABR9G8B6</accession>
<dbReference type="InterPro" id="IPR003754">
    <property type="entry name" value="4pyrrol_synth_uPrphyn_synth"/>
</dbReference>
<evidence type="ECO:0000256" key="3">
    <source>
        <dbReference type="ARBA" id="ARBA00013109"/>
    </source>
</evidence>
<comment type="similarity">
    <text evidence="2 9">Belongs to the uroporphyrinogen-III synthase family.</text>
</comment>
<dbReference type="InterPro" id="IPR039793">
    <property type="entry name" value="UROS/Hem4"/>
</dbReference>
<keyword evidence="5 9" id="KW-0627">Porphyrin biosynthesis</keyword>
<keyword evidence="12" id="KW-1185">Reference proteome</keyword>
<proteinExistence type="inferred from homology"/>
<evidence type="ECO:0000256" key="4">
    <source>
        <dbReference type="ARBA" id="ARBA00023239"/>
    </source>
</evidence>
<evidence type="ECO:0000256" key="6">
    <source>
        <dbReference type="ARBA" id="ARBA00037589"/>
    </source>
</evidence>
<evidence type="ECO:0000256" key="7">
    <source>
        <dbReference type="ARBA" id="ARBA00040167"/>
    </source>
</evidence>
<evidence type="ECO:0000256" key="9">
    <source>
        <dbReference type="RuleBase" id="RU366031"/>
    </source>
</evidence>
<evidence type="ECO:0000259" key="10">
    <source>
        <dbReference type="Pfam" id="PF02602"/>
    </source>
</evidence>
<dbReference type="Proteomes" id="UP000651010">
    <property type="component" value="Unassembled WGS sequence"/>
</dbReference>